<proteinExistence type="predicted"/>
<feature type="region of interest" description="Disordered" evidence="1">
    <location>
        <begin position="569"/>
        <end position="599"/>
    </location>
</feature>
<feature type="compositionally biased region" description="Low complexity" evidence="1">
    <location>
        <begin position="1925"/>
        <end position="1939"/>
    </location>
</feature>
<reference evidence="3" key="1">
    <citation type="journal article" date="2020" name="bioRxiv">
        <title>Comparative genomics of Chlamydomonas.</title>
        <authorList>
            <person name="Craig R.J."/>
            <person name="Hasan A.R."/>
            <person name="Ness R.W."/>
            <person name="Keightley P.D."/>
        </authorList>
    </citation>
    <scope>NUCLEOTIDE SEQUENCE</scope>
    <source>
        <strain evidence="3">SAG 7.73</strain>
    </source>
</reference>
<feature type="compositionally biased region" description="Low complexity" evidence="1">
    <location>
        <begin position="935"/>
        <end position="960"/>
    </location>
</feature>
<feature type="compositionally biased region" description="Low complexity" evidence="1">
    <location>
        <begin position="576"/>
        <end position="599"/>
    </location>
</feature>
<name>A0A835SHC6_CHLIN</name>
<feature type="region of interest" description="Disordered" evidence="1">
    <location>
        <begin position="934"/>
        <end position="1023"/>
    </location>
</feature>
<feature type="compositionally biased region" description="Low complexity" evidence="1">
    <location>
        <begin position="991"/>
        <end position="1007"/>
    </location>
</feature>
<feature type="compositionally biased region" description="Gly residues" evidence="1">
    <location>
        <begin position="1536"/>
        <end position="1551"/>
    </location>
</feature>
<feature type="region of interest" description="Disordered" evidence="1">
    <location>
        <begin position="1699"/>
        <end position="1730"/>
    </location>
</feature>
<feature type="compositionally biased region" description="Basic and acidic residues" evidence="1">
    <location>
        <begin position="1239"/>
        <end position="1262"/>
    </location>
</feature>
<feature type="region of interest" description="Disordered" evidence="1">
    <location>
        <begin position="1237"/>
        <end position="1297"/>
    </location>
</feature>
<accession>A0A835SHC6</accession>
<feature type="compositionally biased region" description="Pro residues" evidence="1">
    <location>
        <begin position="658"/>
        <end position="678"/>
    </location>
</feature>
<feature type="region of interest" description="Disordered" evidence="1">
    <location>
        <begin position="1373"/>
        <end position="1449"/>
    </location>
</feature>
<feature type="compositionally biased region" description="Gly residues" evidence="1">
    <location>
        <begin position="1900"/>
        <end position="1909"/>
    </location>
</feature>
<feature type="transmembrane region" description="Helical" evidence="2">
    <location>
        <begin position="1206"/>
        <end position="1232"/>
    </location>
</feature>
<protein>
    <submittedName>
        <fullName evidence="3">Uncharacterized protein</fullName>
    </submittedName>
</protein>
<gene>
    <name evidence="3" type="ORF">HXX76_013609</name>
</gene>
<dbReference type="EMBL" id="JAEHOC010000054">
    <property type="protein sequence ID" value="KAG2425566.1"/>
    <property type="molecule type" value="Genomic_DNA"/>
</dbReference>
<keyword evidence="2" id="KW-1133">Transmembrane helix</keyword>
<evidence type="ECO:0000313" key="3">
    <source>
        <dbReference type="EMBL" id="KAG2425566.1"/>
    </source>
</evidence>
<feature type="compositionally biased region" description="Low complexity" evidence="1">
    <location>
        <begin position="1707"/>
        <end position="1719"/>
    </location>
</feature>
<feature type="region of interest" description="Disordered" evidence="1">
    <location>
        <begin position="1171"/>
        <end position="1204"/>
    </location>
</feature>
<feature type="region of interest" description="Disordered" evidence="1">
    <location>
        <begin position="649"/>
        <end position="678"/>
    </location>
</feature>
<feature type="compositionally biased region" description="Low complexity" evidence="1">
    <location>
        <begin position="968"/>
        <end position="984"/>
    </location>
</feature>
<keyword evidence="4" id="KW-1185">Reference proteome</keyword>
<feature type="region of interest" description="Disordered" evidence="1">
    <location>
        <begin position="1843"/>
        <end position="1880"/>
    </location>
</feature>
<feature type="region of interest" description="Disordered" evidence="1">
    <location>
        <begin position="1340"/>
        <end position="1361"/>
    </location>
</feature>
<keyword evidence="2" id="KW-0812">Transmembrane</keyword>
<feature type="region of interest" description="Disordered" evidence="1">
    <location>
        <begin position="1751"/>
        <end position="1799"/>
    </location>
</feature>
<sequence>MWDQSGALGGLSCQAVAGVAGVLSNCRGAAGAAAVAAAGDSCIARSPFSCYSYCGGISSGEVAACSVLPEPAGAAESGACAAVRHVLSGAEGTKGRGLLQQACGGQQRAPSQAVGAARARRRAIGMGARQMLLTALLAAVLCFLAPPLALAQTVNIASVTVLPDASSTATLTNTTDGYVILAAGAKPQLKITVSSSGGSSQYNVFIWYNYPFTGGNGPIAKGGLQTSKSTALITGGNDQTLAFSVYNETSLLDASGGLKPGCYVARVSLMVPGTSTFAGSPATAGMRVGNVSAAKCSDVVNIPPNCEPSLMTYNPSGIPQGPTTVTQPTTGTSCAWVTFTVPTGTPTTPAPCTDIEGTPLNYRWEAIRGNAPSTVYATKTGANVSFSAGLPNLDLPAGVWNFNLTVSDTPANASLTQSKVIQYFNVTVPSCPLNLAPTAPTLTVVGPCGGATMNVTAAATDPNADTKSYQFVLLSSTGSVLSTGAWGTAAWTAYSTTAAGGTLAAGRYTVQPRTSQPNATQPASSVTTAAEPRAAFTGASQPSTSQPAAALSGATQPSAFACAAQPCTPEPGTPVAASTQSASQPGAPQPAASQPAAFTAAPCSSVTRAPSRWHPFSPIPTSFAGAAQPRAAEPGAACAASALAGTAQPGAACSSHPAPSPAPPSPRPPSPPPSPPPSCTLCARLKLTPSTFTPAQLSSTAATLCDASQPFSDFLNDFLDSESIPASASFAPSGCAGISPTPATAAADGSGLYATVCGTLFLEADGAALAAGGSRLWEAWFEAVRNGAACWSAGIGSGFIGIPPEFVANASTSTSGFLTVTQAVDVPDSLASDPAALAALFPNAAAVTVEATRAEVPVEVTTAVQAQATMNAHLLGGGDSAAGVAGNLSAAAVNVVVGCNSAFLDAFKAELGYRAGLDAGVIANITCTGSDGVNASTTSTSASASSSSTSSSPSPAAASPSPSPSPSSSPTEAAAANASASAASPSPPPAAAAARRARLQQGQQQLAPPAPSPPAPSASRCNRTGNSMSLVVMLRVPKTNNDTAAPAPVTANGTSPAANSTMSANAAAVRDQLMQALELWEAEAAAGSGSSGGADGSPQPLQFCVPPASSLPPATSEVRVVTAVPLNQVGTSSLTSVCGANSFTSTTAFGGAGSSVACQIAAAATTSDAAGPAAESPAQQSRSATGLDAGLPNAATPPPSSASTSMVPIIAAAVGVGVVVAILGAIVLVVLLRRRKRRREEDGKDGSEGRQTRSRRAPEAHDGPAGGGGGDDDAPWLSGNQLLASSPGGGGGGTLAMLTPGGAGGGAAAAGSRPALNAADEHQLKAALSTALRHQQPMPQYHTATGAASSGPGSGIVSPPTAAGLIMSRRASAPNRVPPHDLSRHASHTSTDGGALGAERSARSIKLSVSGWDSPSGGGGMTAALTSPTGPAGGASRRDSHGSAYDNNLYDPEAGDIDATALPPAAAGAAASTSSLRGRLSRPGSFRASSFKNMAAALFGGRGNDIVPEVVTSAAAAQSASAIAAASGGGGFSMAGSSEGGGGASSPGGGLASPRGGAMLPSPYLGMPPPAMTAPAKAAVAGAAGGRANSTPVRGMRVSFANAGAADAGGLVAGDAASAAGGNRSFRKAKTSAPTAQSTVAEEDEALDAQEAAYAARAAAAFGASGAAGGAAAAAAAGGQTRSRSISGTRWLSMRVRSVATPPEPDGSAAGVSAAAASAGRGGGLPPRRATFHGQAAASIAPGLFGRSTGNGIAAGPGATATVDDDIELPGGSRGPSITQPKPRPAAARPGGRSAASRAPAWTEAMVAAGPGDAVGSAPGSPGLGAAAPAPAAAVWAAAGAAARGPGGSQWPDGLQRAGSGGLSYGGPSGPGSPGPLAARTASYGNHGGYMSDSGALVAGAGGGGGGGLSRTTSMKRSPLGNGRPGAARGPRTPPAAGN</sequence>
<feature type="region of interest" description="Disordered" evidence="1">
    <location>
        <begin position="1536"/>
        <end position="1557"/>
    </location>
</feature>
<keyword evidence="2" id="KW-0472">Membrane</keyword>
<dbReference type="Proteomes" id="UP000650467">
    <property type="component" value="Unassembled WGS sequence"/>
</dbReference>
<comment type="caution">
    <text evidence="3">The sequence shown here is derived from an EMBL/GenBank/DDBJ whole genome shotgun (WGS) entry which is preliminary data.</text>
</comment>
<feature type="compositionally biased region" description="Low complexity" evidence="1">
    <location>
        <begin position="1785"/>
        <end position="1799"/>
    </location>
</feature>
<feature type="region of interest" description="Disordered" evidence="1">
    <location>
        <begin position="1621"/>
        <end position="1640"/>
    </location>
</feature>
<feature type="compositionally biased region" description="Gly residues" evidence="1">
    <location>
        <begin position="1859"/>
        <end position="1872"/>
    </location>
</feature>
<feature type="compositionally biased region" description="Low complexity" evidence="1">
    <location>
        <begin position="1343"/>
        <end position="1361"/>
    </location>
</feature>
<evidence type="ECO:0000256" key="1">
    <source>
        <dbReference type="SAM" id="MobiDB-lite"/>
    </source>
</evidence>
<organism evidence="3 4">
    <name type="scientific">Chlamydomonas incerta</name>
    <dbReference type="NCBI Taxonomy" id="51695"/>
    <lineage>
        <taxon>Eukaryota</taxon>
        <taxon>Viridiplantae</taxon>
        <taxon>Chlorophyta</taxon>
        <taxon>core chlorophytes</taxon>
        <taxon>Chlorophyceae</taxon>
        <taxon>CS clade</taxon>
        <taxon>Chlamydomonadales</taxon>
        <taxon>Chlamydomonadaceae</taxon>
        <taxon>Chlamydomonas</taxon>
    </lineage>
</organism>
<evidence type="ECO:0000313" key="4">
    <source>
        <dbReference type="Proteomes" id="UP000650467"/>
    </source>
</evidence>
<feature type="region of interest" description="Disordered" evidence="1">
    <location>
        <begin position="1900"/>
        <end position="1939"/>
    </location>
</feature>
<evidence type="ECO:0000256" key="2">
    <source>
        <dbReference type="SAM" id="Phobius"/>
    </source>
</evidence>